<proteinExistence type="predicted"/>
<feature type="compositionally biased region" description="Acidic residues" evidence="3">
    <location>
        <begin position="248"/>
        <end position="269"/>
    </location>
</feature>
<comment type="caution">
    <text evidence="4">The sequence shown here is derived from an EMBL/GenBank/DDBJ whole genome shotgun (WGS) entry which is preliminary data.</text>
</comment>
<evidence type="ECO:0000313" key="5">
    <source>
        <dbReference type="Proteomes" id="UP000447434"/>
    </source>
</evidence>
<name>A0A6A4P9D7_LUPAL</name>
<organism evidence="4 5">
    <name type="scientific">Lupinus albus</name>
    <name type="common">White lupine</name>
    <name type="synonym">Lupinus termis</name>
    <dbReference type="NCBI Taxonomy" id="3870"/>
    <lineage>
        <taxon>Eukaryota</taxon>
        <taxon>Viridiplantae</taxon>
        <taxon>Streptophyta</taxon>
        <taxon>Embryophyta</taxon>
        <taxon>Tracheophyta</taxon>
        <taxon>Spermatophyta</taxon>
        <taxon>Magnoliopsida</taxon>
        <taxon>eudicotyledons</taxon>
        <taxon>Gunneridae</taxon>
        <taxon>Pentapetalae</taxon>
        <taxon>rosids</taxon>
        <taxon>fabids</taxon>
        <taxon>Fabales</taxon>
        <taxon>Fabaceae</taxon>
        <taxon>Papilionoideae</taxon>
        <taxon>50 kb inversion clade</taxon>
        <taxon>genistoids sensu lato</taxon>
        <taxon>core genistoids</taxon>
        <taxon>Genisteae</taxon>
        <taxon>Lupinus</taxon>
    </lineage>
</organism>
<dbReference type="PANTHER" id="PTHR34680">
    <property type="entry name" value="EXPRESSED PROTEIN"/>
    <property type="match status" value="1"/>
</dbReference>
<feature type="compositionally biased region" description="Basic residues" evidence="3">
    <location>
        <begin position="274"/>
        <end position="289"/>
    </location>
</feature>
<keyword evidence="5" id="KW-1185">Reference proteome</keyword>
<dbReference type="EMBL" id="WOCE01000017">
    <property type="protein sequence ID" value="KAE9595497.1"/>
    <property type="molecule type" value="Genomic_DNA"/>
</dbReference>
<feature type="region of interest" description="Disordered" evidence="3">
    <location>
        <begin position="236"/>
        <end position="289"/>
    </location>
</feature>
<keyword evidence="1" id="KW-0539">Nucleus</keyword>
<dbReference type="InterPro" id="IPR014977">
    <property type="entry name" value="WRC_dom"/>
</dbReference>
<dbReference type="OrthoDB" id="1927437at2759"/>
<protein>
    <submittedName>
        <fullName evidence="4">Putative WRC domain-containing protein</fullName>
    </submittedName>
</protein>
<dbReference type="Proteomes" id="UP000447434">
    <property type="component" value="Chromosome 17"/>
</dbReference>
<dbReference type="PANTHER" id="PTHR34680:SF3">
    <property type="entry name" value="EXPRESSED PROTEIN"/>
    <property type="match status" value="1"/>
</dbReference>
<feature type="region of interest" description="Disordered" evidence="3">
    <location>
        <begin position="198"/>
        <end position="222"/>
    </location>
</feature>
<accession>A0A6A4P9D7</accession>
<feature type="region of interest" description="Disordered" evidence="3">
    <location>
        <begin position="160"/>
        <end position="179"/>
    </location>
</feature>
<feature type="compositionally biased region" description="Basic and acidic residues" evidence="3">
    <location>
        <begin position="202"/>
        <end position="211"/>
    </location>
</feature>
<dbReference type="PROSITE" id="PS51667">
    <property type="entry name" value="WRC"/>
    <property type="match status" value="1"/>
</dbReference>
<sequence length="289" mass="31408">MRIRKNSKLSPLLFSFSSSSEGGASFPVQTHLCQLNQSPWDVIPFHSDSNQFEGDDSFSAGNGAGAGGSAGDSIGVVESVASMAKLADMVMGDENHKREKMEIDDISEKGVSKSPCCEGFDAKGWSCKNEPKHGQSFCRHHLSIVRSDKKAAETAAVAAASAAGRGSRARAGKKTSSSSSNPYEFYYYSGFGPLWGKRRGSERKGERKGEGSKINNNAAAIDSTTMMMECENIIEETPNSDDNTTMDNNEEELDFVNDNDEEEDDANEDDNGKKRMRKPVKARSLKSLM</sequence>
<evidence type="ECO:0000256" key="3">
    <source>
        <dbReference type="SAM" id="MobiDB-lite"/>
    </source>
</evidence>
<evidence type="ECO:0000313" key="4">
    <source>
        <dbReference type="EMBL" id="KAE9595497.1"/>
    </source>
</evidence>
<evidence type="ECO:0000256" key="1">
    <source>
        <dbReference type="ARBA" id="ARBA00023242"/>
    </source>
</evidence>
<evidence type="ECO:0000256" key="2">
    <source>
        <dbReference type="PROSITE-ProRule" id="PRU01002"/>
    </source>
</evidence>
<gene>
    <name evidence="4" type="ORF">Lalb_Chr17g0339411</name>
</gene>
<reference evidence="5" key="1">
    <citation type="journal article" date="2020" name="Nat. Commun.">
        <title>Genome sequence of the cluster root forming white lupin.</title>
        <authorList>
            <person name="Hufnagel B."/>
            <person name="Marques A."/>
            <person name="Soriano A."/>
            <person name="Marques L."/>
            <person name="Divol F."/>
            <person name="Doumas P."/>
            <person name="Sallet E."/>
            <person name="Mancinotti D."/>
            <person name="Carrere S."/>
            <person name="Marande W."/>
            <person name="Arribat S."/>
            <person name="Keller J."/>
            <person name="Huneau C."/>
            <person name="Blein T."/>
            <person name="Aime D."/>
            <person name="Laguerre M."/>
            <person name="Taylor J."/>
            <person name="Schubert V."/>
            <person name="Nelson M."/>
            <person name="Geu-Flores F."/>
            <person name="Crespi M."/>
            <person name="Gallardo-Guerrero K."/>
            <person name="Delaux P.-M."/>
            <person name="Salse J."/>
            <person name="Berges H."/>
            <person name="Guyot R."/>
            <person name="Gouzy J."/>
            <person name="Peret B."/>
        </authorList>
    </citation>
    <scope>NUCLEOTIDE SEQUENCE [LARGE SCALE GENOMIC DNA]</scope>
    <source>
        <strain evidence="5">cv. Amiga</strain>
    </source>
</reference>
<dbReference type="AlphaFoldDB" id="A0A6A4P9D7"/>
<comment type="caution">
    <text evidence="2">Lacks conserved residue(s) required for the propagation of feature annotation.</text>
</comment>